<organism evidence="10 11">
    <name type="scientific">Candidatus Komeilibacteria bacterium CG11_big_fil_rev_8_21_14_0_20_36_20</name>
    <dbReference type="NCBI Taxonomy" id="1974477"/>
    <lineage>
        <taxon>Bacteria</taxon>
        <taxon>Candidatus Komeiliibacteriota</taxon>
    </lineage>
</organism>
<dbReference type="InterPro" id="IPR050487">
    <property type="entry name" value="FtsQ_DivIB"/>
</dbReference>
<dbReference type="GO" id="GO:0051301">
    <property type="term" value="P:cell division"/>
    <property type="evidence" value="ECO:0007669"/>
    <property type="project" value="UniProtKB-KW"/>
</dbReference>
<sequence length="276" mass="32467">MKYQKKKDKPWKKHLPQKPKRVQRGYYVQQQSKYRQRIIFIIWCILIIFLIQSIFQIRYLQVKNIILLNNQDLSLEEIEETLADQLSAGKYLIFKNNNYFLLKTEPLENLLAEAYNLDEVKVEKKFPNSLIITVKEKISQFIWQNDDTLYLLDAKGRLNRQISALDDKYLILEDLRANYPQNEDIFSTSEINLINQIYLGWQELIGSKARLTKITINNNWSLMQLQSEVGFYVKLDATGDINEELNSLSKVLTAGNIVGGDIDYIDVRFGDRVYLK</sequence>
<evidence type="ECO:0000313" key="10">
    <source>
        <dbReference type="EMBL" id="PIR06407.1"/>
    </source>
</evidence>
<evidence type="ECO:0000256" key="4">
    <source>
        <dbReference type="ARBA" id="ARBA00022692"/>
    </source>
</evidence>
<dbReference type="PANTHER" id="PTHR37820:SF1">
    <property type="entry name" value="CELL DIVISION PROTEIN FTSQ"/>
    <property type="match status" value="1"/>
</dbReference>
<dbReference type="InterPro" id="IPR013685">
    <property type="entry name" value="POTRA_FtsQ_type"/>
</dbReference>
<proteinExistence type="predicted"/>
<keyword evidence="2" id="KW-1003">Cell membrane</keyword>
<evidence type="ECO:0000256" key="6">
    <source>
        <dbReference type="ARBA" id="ARBA00023136"/>
    </source>
</evidence>
<dbReference type="Proteomes" id="UP000230564">
    <property type="component" value="Unassembled WGS sequence"/>
</dbReference>
<dbReference type="EMBL" id="PCWQ01000013">
    <property type="protein sequence ID" value="PIR06407.1"/>
    <property type="molecule type" value="Genomic_DNA"/>
</dbReference>
<comment type="subcellular location">
    <subcellularLocation>
        <location evidence="1">Membrane</location>
    </subcellularLocation>
</comment>
<reference evidence="10 11" key="1">
    <citation type="submission" date="2017-09" db="EMBL/GenBank/DDBJ databases">
        <title>Depth-based differentiation of microbial function through sediment-hosted aquifers and enrichment of novel symbionts in the deep terrestrial subsurface.</title>
        <authorList>
            <person name="Probst A.J."/>
            <person name="Ladd B."/>
            <person name="Jarett J.K."/>
            <person name="Geller-Mcgrath D.E."/>
            <person name="Sieber C.M."/>
            <person name="Emerson J.B."/>
            <person name="Anantharaman K."/>
            <person name="Thomas B.C."/>
            <person name="Malmstrom R."/>
            <person name="Stieglmeier M."/>
            <person name="Klingl A."/>
            <person name="Woyke T."/>
            <person name="Ryan C.M."/>
            <person name="Banfield J.F."/>
        </authorList>
    </citation>
    <scope>NUCLEOTIDE SEQUENCE [LARGE SCALE GENOMIC DNA]</scope>
    <source>
        <strain evidence="10">CG11_big_fil_rev_8_21_14_0_20_36_20</strain>
    </source>
</reference>
<protein>
    <recommendedName>
        <fullName evidence="9">POTRA domain-containing protein</fullName>
    </recommendedName>
</protein>
<dbReference type="AlphaFoldDB" id="A0A2H0NC02"/>
<dbReference type="GO" id="GO:0005886">
    <property type="term" value="C:plasma membrane"/>
    <property type="evidence" value="ECO:0007669"/>
    <property type="project" value="TreeGrafter"/>
</dbReference>
<comment type="caution">
    <text evidence="10">The sequence shown here is derived from an EMBL/GenBank/DDBJ whole genome shotgun (WGS) entry which is preliminary data.</text>
</comment>
<evidence type="ECO:0000259" key="9">
    <source>
        <dbReference type="PROSITE" id="PS51779"/>
    </source>
</evidence>
<dbReference type="PANTHER" id="PTHR37820">
    <property type="entry name" value="CELL DIVISION PROTEIN DIVIB"/>
    <property type="match status" value="1"/>
</dbReference>
<evidence type="ECO:0000256" key="5">
    <source>
        <dbReference type="ARBA" id="ARBA00022989"/>
    </source>
</evidence>
<dbReference type="InterPro" id="IPR034746">
    <property type="entry name" value="POTRA"/>
</dbReference>
<evidence type="ECO:0000256" key="8">
    <source>
        <dbReference type="SAM" id="Phobius"/>
    </source>
</evidence>
<dbReference type="InterPro" id="IPR005548">
    <property type="entry name" value="Cell_div_FtsQ/DivIB_C"/>
</dbReference>
<keyword evidence="5 8" id="KW-1133">Transmembrane helix</keyword>
<dbReference type="Pfam" id="PF08478">
    <property type="entry name" value="POTRA_1"/>
    <property type="match status" value="1"/>
</dbReference>
<keyword evidence="7" id="KW-0131">Cell cycle</keyword>
<evidence type="ECO:0000256" key="3">
    <source>
        <dbReference type="ARBA" id="ARBA00022618"/>
    </source>
</evidence>
<evidence type="ECO:0000256" key="1">
    <source>
        <dbReference type="ARBA" id="ARBA00004370"/>
    </source>
</evidence>
<evidence type="ECO:0000256" key="7">
    <source>
        <dbReference type="ARBA" id="ARBA00023306"/>
    </source>
</evidence>
<dbReference type="PROSITE" id="PS51779">
    <property type="entry name" value="POTRA"/>
    <property type="match status" value="1"/>
</dbReference>
<gene>
    <name evidence="10" type="ORF">COV55_03935</name>
</gene>
<keyword evidence="3" id="KW-0132">Cell division</keyword>
<evidence type="ECO:0000256" key="2">
    <source>
        <dbReference type="ARBA" id="ARBA00022475"/>
    </source>
</evidence>
<evidence type="ECO:0000313" key="11">
    <source>
        <dbReference type="Proteomes" id="UP000230564"/>
    </source>
</evidence>
<accession>A0A2H0NC02</accession>
<keyword evidence="6 8" id="KW-0472">Membrane</keyword>
<dbReference type="Pfam" id="PF03799">
    <property type="entry name" value="FtsQ_DivIB_C"/>
    <property type="match status" value="1"/>
</dbReference>
<feature type="domain" description="POTRA" evidence="9">
    <location>
        <begin position="60"/>
        <end position="137"/>
    </location>
</feature>
<feature type="transmembrane region" description="Helical" evidence="8">
    <location>
        <begin position="38"/>
        <end position="55"/>
    </location>
</feature>
<name>A0A2H0NC02_9BACT</name>
<keyword evidence="4 8" id="KW-0812">Transmembrane</keyword>